<feature type="transmembrane region" description="Helical" evidence="1">
    <location>
        <begin position="95"/>
        <end position="113"/>
    </location>
</feature>
<keyword evidence="1" id="KW-0472">Membrane</keyword>
<protein>
    <submittedName>
        <fullName evidence="2">Uncharacterized protein</fullName>
    </submittedName>
</protein>
<reference evidence="2" key="1">
    <citation type="submission" date="2023-06" db="EMBL/GenBank/DDBJ databases">
        <title>Genome-scale phylogeny and comparative genomics of the fungal order Sordariales.</title>
        <authorList>
            <consortium name="Lawrence Berkeley National Laboratory"/>
            <person name="Hensen N."/>
            <person name="Bonometti L."/>
            <person name="Westerberg I."/>
            <person name="Brannstrom I.O."/>
            <person name="Guillou S."/>
            <person name="Cros-Aarteil S."/>
            <person name="Calhoun S."/>
            <person name="Haridas S."/>
            <person name="Kuo A."/>
            <person name="Mondo S."/>
            <person name="Pangilinan J."/>
            <person name="Riley R."/>
            <person name="Labutti K."/>
            <person name="Andreopoulos B."/>
            <person name="Lipzen A."/>
            <person name="Chen C."/>
            <person name="Yanf M."/>
            <person name="Daum C."/>
            <person name="Ng V."/>
            <person name="Clum A."/>
            <person name="Steindorff A."/>
            <person name="Ohm R."/>
            <person name="Martin F."/>
            <person name="Silar P."/>
            <person name="Natvig D."/>
            <person name="Lalanne C."/>
            <person name="Gautier V."/>
            <person name="Ament-Velasquez S.L."/>
            <person name="Kruys A."/>
            <person name="Hutchinson M.I."/>
            <person name="Powell A.J."/>
            <person name="Barry K."/>
            <person name="Miller A.N."/>
            <person name="Grigoriev I.V."/>
            <person name="Debuchy R."/>
            <person name="Gladieux P."/>
            <person name="Thoren M.H."/>
            <person name="Johannesson H."/>
        </authorList>
    </citation>
    <scope>NUCLEOTIDE SEQUENCE</scope>
    <source>
        <strain evidence="2">CBS 606.72</strain>
    </source>
</reference>
<feature type="transmembrane region" description="Helical" evidence="1">
    <location>
        <begin position="64"/>
        <end position="88"/>
    </location>
</feature>
<name>A0AA39WQ26_9PEZI</name>
<keyword evidence="1" id="KW-1133">Transmembrane helix</keyword>
<dbReference type="AlphaFoldDB" id="A0AA39WQ26"/>
<evidence type="ECO:0000256" key="1">
    <source>
        <dbReference type="SAM" id="Phobius"/>
    </source>
</evidence>
<feature type="transmembrane region" description="Helical" evidence="1">
    <location>
        <begin position="125"/>
        <end position="145"/>
    </location>
</feature>
<keyword evidence="1" id="KW-0812">Transmembrane</keyword>
<organism evidence="2 3">
    <name type="scientific">Immersiella caudata</name>
    <dbReference type="NCBI Taxonomy" id="314043"/>
    <lineage>
        <taxon>Eukaryota</taxon>
        <taxon>Fungi</taxon>
        <taxon>Dikarya</taxon>
        <taxon>Ascomycota</taxon>
        <taxon>Pezizomycotina</taxon>
        <taxon>Sordariomycetes</taxon>
        <taxon>Sordariomycetidae</taxon>
        <taxon>Sordariales</taxon>
        <taxon>Lasiosphaeriaceae</taxon>
        <taxon>Immersiella</taxon>
    </lineage>
</organism>
<dbReference type="Proteomes" id="UP001175000">
    <property type="component" value="Unassembled WGS sequence"/>
</dbReference>
<feature type="transmembrane region" description="Helical" evidence="1">
    <location>
        <begin position="29"/>
        <end position="52"/>
    </location>
</feature>
<accession>A0AA39WQ26</accession>
<keyword evidence="3" id="KW-1185">Reference proteome</keyword>
<gene>
    <name evidence="2" type="ORF">B0T14DRAFT_566331</name>
</gene>
<proteinExistence type="predicted"/>
<dbReference type="EMBL" id="JAULSU010000004">
    <property type="protein sequence ID" value="KAK0619484.1"/>
    <property type="molecule type" value="Genomic_DNA"/>
</dbReference>
<sequence>MIVRLLQRVFREYTFEDYETYWNDHYKRWMLLSLTCLSTAAALGGISSGFFYADDKIGRIPYQSPAQCFIFTASSASAFCAAIHLLAARQKDRKMFLVARLVMQGVGTVGALYEHPLARYVMANIVAGCLGWGFTVAHFVSIVVSKRPYSLPAWKKRPREELDGESDDGKEKGVKVQRWWPVTWGAEDGNYCTIQESGGGCEYVRRQVLDKAYGEIKKLK</sequence>
<evidence type="ECO:0000313" key="2">
    <source>
        <dbReference type="EMBL" id="KAK0619484.1"/>
    </source>
</evidence>
<evidence type="ECO:0000313" key="3">
    <source>
        <dbReference type="Proteomes" id="UP001175000"/>
    </source>
</evidence>
<comment type="caution">
    <text evidence="2">The sequence shown here is derived from an EMBL/GenBank/DDBJ whole genome shotgun (WGS) entry which is preliminary data.</text>
</comment>